<comment type="caution">
    <text evidence="9">The sequence shown here is derived from an EMBL/GenBank/DDBJ whole genome shotgun (WGS) entry which is preliminary data.</text>
</comment>
<dbReference type="EMBL" id="JANBPY010000511">
    <property type="protein sequence ID" value="KAJ1966453.1"/>
    <property type="molecule type" value="Genomic_DNA"/>
</dbReference>
<dbReference type="OrthoDB" id="3936150at2759"/>
<feature type="transmembrane region" description="Helical" evidence="7">
    <location>
        <begin position="528"/>
        <end position="550"/>
    </location>
</feature>
<feature type="transmembrane region" description="Helical" evidence="7">
    <location>
        <begin position="249"/>
        <end position="270"/>
    </location>
</feature>
<evidence type="ECO:0000256" key="5">
    <source>
        <dbReference type="ARBA" id="ARBA00023136"/>
    </source>
</evidence>
<feature type="transmembrane region" description="Helical" evidence="7">
    <location>
        <begin position="222"/>
        <end position="243"/>
    </location>
</feature>
<proteinExistence type="predicted"/>
<comment type="subcellular location">
    <subcellularLocation>
        <location evidence="1">Membrane</location>
        <topology evidence="1">Multi-pass membrane protein</topology>
    </subcellularLocation>
</comment>
<evidence type="ECO:0000256" key="1">
    <source>
        <dbReference type="ARBA" id="ARBA00004141"/>
    </source>
</evidence>
<feature type="compositionally biased region" description="Pro residues" evidence="6">
    <location>
        <begin position="1"/>
        <end position="10"/>
    </location>
</feature>
<keyword evidence="5 7" id="KW-0472">Membrane</keyword>
<evidence type="ECO:0000313" key="9">
    <source>
        <dbReference type="EMBL" id="KAJ1966453.1"/>
    </source>
</evidence>
<dbReference type="GO" id="GO:0005886">
    <property type="term" value="C:plasma membrane"/>
    <property type="evidence" value="ECO:0007669"/>
    <property type="project" value="TreeGrafter"/>
</dbReference>
<protein>
    <recommendedName>
        <fullName evidence="8">Major facilitator superfamily (MFS) profile domain-containing protein</fullName>
    </recommendedName>
</protein>
<feature type="transmembrane region" description="Helical" evidence="7">
    <location>
        <begin position="462"/>
        <end position="483"/>
    </location>
</feature>
<evidence type="ECO:0000256" key="2">
    <source>
        <dbReference type="ARBA" id="ARBA00022448"/>
    </source>
</evidence>
<organism evidence="9 10">
    <name type="scientific">Dispira parvispora</name>
    <dbReference type="NCBI Taxonomy" id="1520584"/>
    <lineage>
        <taxon>Eukaryota</taxon>
        <taxon>Fungi</taxon>
        <taxon>Fungi incertae sedis</taxon>
        <taxon>Zoopagomycota</taxon>
        <taxon>Kickxellomycotina</taxon>
        <taxon>Dimargaritomycetes</taxon>
        <taxon>Dimargaritales</taxon>
        <taxon>Dimargaritaceae</taxon>
        <taxon>Dispira</taxon>
    </lineage>
</organism>
<evidence type="ECO:0000256" key="7">
    <source>
        <dbReference type="SAM" id="Phobius"/>
    </source>
</evidence>
<feature type="transmembrane region" description="Helical" evidence="7">
    <location>
        <begin position="349"/>
        <end position="369"/>
    </location>
</feature>
<evidence type="ECO:0000256" key="3">
    <source>
        <dbReference type="ARBA" id="ARBA00022692"/>
    </source>
</evidence>
<keyword evidence="2" id="KW-0813">Transport</keyword>
<dbReference type="InterPro" id="IPR036259">
    <property type="entry name" value="MFS_trans_sf"/>
</dbReference>
<feature type="transmembrane region" description="Helical" evidence="7">
    <location>
        <begin position="161"/>
        <end position="179"/>
    </location>
</feature>
<evidence type="ECO:0000313" key="10">
    <source>
        <dbReference type="Proteomes" id="UP001150925"/>
    </source>
</evidence>
<accession>A0A9W8E806</accession>
<evidence type="ECO:0000256" key="6">
    <source>
        <dbReference type="SAM" id="MobiDB-lite"/>
    </source>
</evidence>
<dbReference type="PROSITE" id="PS50850">
    <property type="entry name" value="MFS"/>
    <property type="match status" value="1"/>
</dbReference>
<feature type="transmembrane region" description="Helical" evidence="7">
    <location>
        <begin position="129"/>
        <end position="149"/>
    </location>
</feature>
<dbReference type="PANTHER" id="PTHR23502:SF132">
    <property type="entry name" value="POLYAMINE TRANSPORTER 2-RELATED"/>
    <property type="match status" value="1"/>
</dbReference>
<feature type="transmembrane region" description="Helical" evidence="7">
    <location>
        <begin position="308"/>
        <end position="329"/>
    </location>
</feature>
<keyword evidence="4 7" id="KW-1133">Transmembrane helix</keyword>
<sequence length="563" mass="61767">MTDSVPPTPRPTDSGETSSLNSPELAPKSASDEGTHVSFPESTRFDRAPSPEPENKYDHQLLESPDNDDDENQDGLYDERPIVYTVFGKRSKFLISLIVALAGLVAPLSSTMYLPALNIIQEEMNTTSAMIKLTVSLYLVGMAVAPMVWGTVSDTSGRRPVYIVSFIIYIGSCVGNAMANSIELLLAMRLIQSLGSSSVMAVGAGSICDIYEAQQRGRALGLFYLGALLGPVIGPIMGGYISQHLSWRWTFWVLAIFGGAILVLLVFWLPETHRRLVATKYKANMVDLPKVSSKKMVNPLMTLYHLKYIYIAIPMLNIALVYGGLYAMVTAVPGAFARVYHLSASDIGLTYIASGVGNIFGSIAGGMFADFTMKRYRKRKEGKLKALVEQRESVDAARDSGKSKATPARGSIAEANVIKLHEMAIQAAIPKEQRLAGGVYFFWVMPTFLLLFGWLVEKDKSLVGALAAQFIMSVGMTFTFASFSTYMVDIFTTRSATIIALDNTLRSIWAAVCSVIEDPMEQSIGVGWTFTIFALVQFVAGLSIIVLYIYGARWRERWVPVTM</sequence>
<feature type="region of interest" description="Disordered" evidence="6">
    <location>
        <begin position="1"/>
        <end position="75"/>
    </location>
</feature>
<feature type="domain" description="Major facilitator superfamily (MFS) profile" evidence="8">
    <location>
        <begin position="95"/>
        <end position="555"/>
    </location>
</feature>
<keyword evidence="3 7" id="KW-0812">Transmembrane</keyword>
<keyword evidence="10" id="KW-1185">Reference proteome</keyword>
<dbReference type="InterPro" id="IPR011701">
    <property type="entry name" value="MFS"/>
</dbReference>
<dbReference type="AlphaFoldDB" id="A0A9W8E806"/>
<dbReference type="GO" id="GO:0022857">
    <property type="term" value="F:transmembrane transporter activity"/>
    <property type="evidence" value="ECO:0007669"/>
    <property type="project" value="InterPro"/>
</dbReference>
<feature type="transmembrane region" description="Helical" evidence="7">
    <location>
        <begin position="191"/>
        <end position="210"/>
    </location>
</feature>
<dbReference type="Gene3D" id="1.20.1720.10">
    <property type="entry name" value="Multidrug resistance protein D"/>
    <property type="match status" value="1"/>
</dbReference>
<dbReference type="PANTHER" id="PTHR23502">
    <property type="entry name" value="MAJOR FACILITATOR SUPERFAMILY"/>
    <property type="match status" value="1"/>
</dbReference>
<name>A0A9W8E806_9FUNG</name>
<evidence type="ECO:0000256" key="4">
    <source>
        <dbReference type="ARBA" id="ARBA00022989"/>
    </source>
</evidence>
<dbReference type="Pfam" id="PF07690">
    <property type="entry name" value="MFS_1"/>
    <property type="match status" value="1"/>
</dbReference>
<feature type="compositionally biased region" description="Basic and acidic residues" evidence="6">
    <location>
        <begin position="43"/>
        <end position="61"/>
    </location>
</feature>
<dbReference type="SUPFAM" id="SSF103473">
    <property type="entry name" value="MFS general substrate transporter"/>
    <property type="match status" value="2"/>
</dbReference>
<dbReference type="InterPro" id="IPR020846">
    <property type="entry name" value="MFS_dom"/>
</dbReference>
<dbReference type="Proteomes" id="UP001150925">
    <property type="component" value="Unassembled WGS sequence"/>
</dbReference>
<feature type="transmembrane region" description="Helical" evidence="7">
    <location>
        <begin position="93"/>
        <end position="117"/>
    </location>
</feature>
<reference evidence="9" key="1">
    <citation type="submission" date="2022-07" db="EMBL/GenBank/DDBJ databases">
        <title>Phylogenomic reconstructions and comparative analyses of Kickxellomycotina fungi.</title>
        <authorList>
            <person name="Reynolds N.K."/>
            <person name="Stajich J.E."/>
            <person name="Barry K."/>
            <person name="Grigoriev I.V."/>
            <person name="Crous P."/>
            <person name="Smith M.E."/>
        </authorList>
    </citation>
    <scope>NUCLEOTIDE SEQUENCE</scope>
    <source>
        <strain evidence="9">RSA 1196</strain>
    </source>
</reference>
<feature type="transmembrane region" description="Helical" evidence="7">
    <location>
        <begin position="435"/>
        <end position="456"/>
    </location>
</feature>
<evidence type="ECO:0000259" key="8">
    <source>
        <dbReference type="PROSITE" id="PS50850"/>
    </source>
</evidence>
<dbReference type="FunFam" id="1.20.1720.10:FF:000009">
    <property type="entry name" value="MFS multidrug transporter"/>
    <property type="match status" value="1"/>
</dbReference>
<dbReference type="CDD" id="cd17323">
    <property type="entry name" value="MFS_Tpo1_MDR_like"/>
    <property type="match status" value="1"/>
</dbReference>
<gene>
    <name evidence="9" type="ORF">IWQ62_002424</name>
</gene>